<sequence>MNLIQFHPTQKNNVKLYHDDDPSFRKLIMISVNYHDFHTGVNHFFTNDLKHPFLKPL</sequence>
<dbReference type="Proteomes" id="UP000654993">
    <property type="component" value="Unassembled WGS sequence"/>
</dbReference>
<dbReference type="AlphaFoldDB" id="A0A916QA66"/>
<evidence type="ECO:0000313" key="1">
    <source>
        <dbReference type="EMBL" id="GFR37022.1"/>
    </source>
</evidence>
<protein>
    <submittedName>
        <fullName evidence="1">Uncharacterized protein</fullName>
    </submittedName>
</protein>
<gene>
    <name evidence="1" type="ORF">PRECH8_03180</name>
</gene>
<keyword evidence="2" id="KW-1185">Reference proteome</keyword>
<comment type="caution">
    <text evidence="1">The sequence shown here is derived from an EMBL/GenBank/DDBJ whole genome shotgun (WGS) entry which is preliminary data.</text>
</comment>
<reference evidence="1" key="2">
    <citation type="journal article" date="2021" name="Data Brief">
        <title>Draft genome sequence data of the facultative, thermophilic, xylanolytic bacterium Paenibacillus sp. strain DA-C8.</title>
        <authorList>
            <person name="Chhe C."/>
            <person name="Uke A."/>
            <person name="Baramee S."/>
            <person name="Ungkulpasvich U."/>
            <person name="Tachaapaikoon C."/>
            <person name="Pason P."/>
            <person name="Waeonukul R."/>
            <person name="Ratanakhanokchai K."/>
            <person name="Kosugi A."/>
        </authorList>
    </citation>
    <scope>NUCLEOTIDE SEQUENCE</scope>
    <source>
        <strain evidence="1">DA-C8</strain>
    </source>
</reference>
<dbReference type="EMBL" id="BMAQ01000002">
    <property type="protein sequence ID" value="GFR37022.1"/>
    <property type="molecule type" value="Genomic_DNA"/>
</dbReference>
<organism evidence="1 2">
    <name type="scientific">Insulibacter thermoxylanivorax</name>
    <dbReference type="NCBI Taxonomy" id="2749268"/>
    <lineage>
        <taxon>Bacteria</taxon>
        <taxon>Bacillati</taxon>
        <taxon>Bacillota</taxon>
        <taxon>Bacilli</taxon>
        <taxon>Bacillales</taxon>
        <taxon>Paenibacillaceae</taxon>
        <taxon>Insulibacter</taxon>
    </lineage>
</organism>
<reference evidence="1" key="1">
    <citation type="submission" date="2020-08" db="EMBL/GenBank/DDBJ databases">
        <authorList>
            <person name="Uke A."/>
            <person name="Chhe C."/>
            <person name="Baramee S."/>
            <person name="Kosugi A."/>
        </authorList>
    </citation>
    <scope>NUCLEOTIDE SEQUENCE</scope>
    <source>
        <strain evidence="1">DA-C8</strain>
    </source>
</reference>
<proteinExistence type="predicted"/>
<accession>A0A916QA66</accession>
<name>A0A916QA66_9BACL</name>
<evidence type="ECO:0000313" key="2">
    <source>
        <dbReference type="Proteomes" id="UP000654993"/>
    </source>
</evidence>